<evidence type="ECO:0000259" key="1">
    <source>
        <dbReference type="Pfam" id="PF07700"/>
    </source>
</evidence>
<dbReference type="Pfam" id="PF07700">
    <property type="entry name" value="HNOB"/>
    <property type="match status" value="1"/>
</dbReference>
<dbReference type="InterPro" id="IPR011644">
    <property type="entry name" value="Heme_NO-bd"/>
</dbReference>
<dbReference type="InterPro" id="IPR038158">
    <property type="entry name" value="H-NOX_domain_sf"/>
</dbReference>
<dbReference type="InterPro" id="IPR024096">
    <property type="entry name" value="NO_sig/Golgi_transp_ligand-bd"/>
</dbReference>
<name>A0A1H3QMF2_9RHOB</name>
<sequence length="198" mass="22531">MHGLICKSLEAFVRDQHGEDTWHRIVQASDLPYPRFEALRSYDDDLMTRVFDMASRELGRSFAAPLEDIGHWICTHPPLEAVRRLIRFSGTCFVDLIYALDEVHDRARIALPGLGLPKFTVTELAPNDFFIISVWHLRGGGAFLTGVLRAMADDYGALALIDAGDRRKVDGKWHETLTVRIFDQAHHKPREFMLSDIS</sequence>
<dbReference type="PANTHER" id="PTHR45655:SF13">
    <property type="entry name" value="SOLUBLE GUANYLATE CYCLASE GCY-32-RELATED"/>
    <property type="match status" value="1"/>
</dbReference>
<dbReference type="AlphaFoldDB" id="A0A1H3QMF2"/>
<keyword evidence="3" id="KW-1185">Reference proteome</keyword>
<evidence type="ECO:0000313" key="3">
    <source>
        <dbReference type="Proteomes" id="UP000198914"/>
    </source>
</evidence>
<protein>
    <submittedName>
        <fullName evidence="2">Haem-NO-binding</fullName>
    </submittedName>
</protein>
<dbReference type="GO" id="GO:0020037">
    <property type="term" value="F:heme binding"/>
    <property type="evidence" value="ECO:0007669"/>
    <property type="project" value="InterPro"/>
</dbReference>
<proteinExistence type="predicted"/>
<feature type="domain" description="Heme NO-binding" evidence="1">
    <location>
        <begin position="2"/>
        <end position="129"/>
    </location>
</feature>
<dbReference type="EMBL" id="FNPX01000006">
    <property type="protein sequence ID" value="SDZ14490.1"/>
    <property type="molecule type" value="Genomic_DNA"/>
</dbReference>
<gene>
    <name evidence="2" type="ORF">SAMN05444004_106211</name>
</gene>
<organism evidence="2 3">
    <name type="scientific">Jannaschia faecimaris</name>
    <dbReference type="NCBI Taxonomy" id="1244108"/>
    <lineage>
        <taxon>Bacteria</taxon>
        <taxon>Pseudomonadati</taxon>
        <taxon>Pseudomonadota</taxon>
        <taxon>Alphaproteobacteria</taxon>
        <taxon>Rhodobacterales</taxon>
        <taxon>Roseobacteraceae</taxon>
        <taxon>Jannaschia</taxon>
    </lineage>
</organism>
<dbReference type="Proteomes" id="UP000198914">
    <property type="component" value="Unassembled WGS sequence"/>
</dbReference>
<dbReference type="OrthoDB" id="981203at2"/>
<dbReference type="PANTHER" id="PTHR45655">
    <property type="entry name" value="GUANYLATE CYCLASE SOLUBLE SUBUNIT BETA-2"/>
    <property type="match status" value="1"/>
</dbReference>
<accession>A0A1H3QMF2</accession>
<dbReference type="RefSeq" id="WP_092645247.1">
    <property type="nucleotide sequence ID" value="NZ_FNPX01000006.1"/>
</dbReference>
<evidence type="ECO:0000313" key="2">
    <source>
        <dbReference type="EMBL" id="SDZ14490.1"/>
    </source>
</evidence>
<reference evidence="3" key="1">
    <citation type="submission" date="2016-10" db="EMBL/GenBank/DDBJ databases">
        <authorList>
            <person name="Varghese N."/>
            <person name="Submissions S."/>
        </authorList>
    </citation>
    <scope>NUCLEOTIDE SEQUENCE [LARGE SCALE GENOMIC DNA]</scope>
    <source>
        <strain evidence="3">DSM 100420</strain>
    </source>
</reference>
<dbReference type="SUPFAM" id="SSF111126">
    <property type="entry name" value="Ligand-binding domain in the NO signalling and Golgi transport"/>
    <property type="match status" value="1"/>
</dbReference>
<dbReference type="Gene3D" id="3.90.1520.10">
    <property type="entry name" value="H-NOX domain"/>
    <property type="match status" value="1"/>
</dbReference>
<dbReference type="STRING" id="1244108.SAMN05444004_106211"/>